<accession>A0ABU7ER26</accession>
<reference evidence="2 3" key="1">
    <citation type="submission" date="2021-06" db="EMBL/GenBank/DDBJ databases">
        <authorList>
            <person name="Palmer J.M."/>
        </authorList>
    </citation>
    <scope>NUCLEOTIDE SEQUENCE [LARGE SCALE GENOMIC DNA]</scope>
    <source>
        <strain evidence="2 3">CL_MEX2019</strain>
        <tissue evidence="2">Muscle</tissue>
    </source>
</reference>
<feature type="compositionally biased region" description="Polar residues" evidence="1">
    <location>
        <begin position="104"/>
        <end position="125"/>
    </location>
</feature>
<protein>
    <submittedName>
        <fullName evidence="2">Uncharacterized protein</fullName>
    </submittedName>
</protein>
<name>A0ABU7ER26_9TELE</name>
<evidence type="ECO:0000313" key="2">
    <source>
        <dbReference type="EMBL" id="MED6289481.1"/>
    </source>
</evidence>
<evidence type="ECO:0000256" key="1">
    <source>
        <dbReference type="SAM" id="MobiDB-lite"/>
    </source>
</evidence>
<sequence>MGNLTKPLEIKLVRGVVGGVVSQGVSLLSQSHGRVEVNGRGLCLHTILTQLLHAFVQTLKPVSVEQRCFFTSLTNGFSLLGLDYGEKEEEESFELRNKEDLTPNGRTPTEVTVSQPTCAANGTNG</sequence>
<keyword evidence="3" id="KW-1185">Reference proteome</keyword>
<feature type="non-terminal residue" evidence="2">
    <location>
        <position position="125"/>
    </location>
</feature>
<gene>
    <name evidence="2" type="ORF">CHARACLAT_003231</name>
</gene>
<dbReference type="EMBL" id="JAHUTJ010065717">
    <property type="protein sequence ID" value="MED6289481.1"/>
    <property type="molecule type" value="Genomic_DNA"/>
</dbReference>
<feature type="region of interest" description="Disordered" evidence="1">
    <location>
        <begin position="91"/>
        <end position="125"/>
    </location>
</feature>
<dbReference type="Proteomes" id="UP001352852">
    <property type="component" value="Unassembled WGS sequence"/>
</dbReference>
<proteinExistence type="predicted"/>
<evidence type="ECO:0000313" key="3">
    <source>
        <dbReference type="Proteomes" id="UP001352852"/>
    </source>
</evidence>
<comment type="caution">
    <text evidence="2">The sequence shown here is derived from an EMBL/GenBank/DDBJ whole genome shotgun (WGS) entry which is preliminary data.</text>
</comment>
<organism evidence="2 3">
    <name type="scientific">Characodon lateralis</name>
    <dbReference type="NCBI Taxonomy" id="208331"/>
    <lineage>
        <taxon>Eukaryota</taxon>
        <taxon>Metazoa</taxon>
        <taxon>Chordata</taxon>
        <taxon>Craniata</taxon>
        <taxon>Vertebrata</taxon>
        <taxon>Euteleostomi</taxon>
        <taxon>Actinopterygii</taxon>
        <taxon>Neopterygii</taxon>
        <taxon>Teleostei</taxon>
        <taxon>Neoteleostei</taxon>
        <taxon>Acanthomorphata</taxon>
        <taxon>Ovalentaria</taxon>
        <taxon>Atherinomorphae</taxon>
        <taxon>Cyprinodontiformes</taxon>
        <taxon>Goodeidae</taxon>
        <taxon>Characodon</taxon>
    </lineage>
</organism>